<keyword evidence="2" id="KW-1185">Reference proteome</keyword>
<gene>
    <name evidence="1" type="ORF">WJX74_007815</name>
</gene>
<name>A0AAW1Q5X1_9CHLO</name>
<reference evidence="1 2" key="1">
    <citation type="journal article" date="2024" name="Nat. Commun.">
        <title>Phylogenomics reveals the evolutionary origins of lichenization in chlorophyte algae.</title>
        <authorList>
            <person name="Puginier C."/>
            <person name="Libourel C."/>
            <person name="Otte J."/>
            <person name="Skaloud P."/>
            <person name="Haon M."/>
            <person name="Grisel S."/>
            <person name="Petersen M."/>
            <person name="Berrin J.G."/>
            <person name="Delaux P.M."/>
            <person name="Dal Grande F."/>
            <person name="Keller J."/>
        </authorList>
    </citation>
    <scope>NUCLEOTIDE SEQUENCE [LARGE SCALE GENOMIC DNA]</scope>
    <source>
        <strain evidence="1 2">SAG 2145</strain>
    </source>
</reference>
<dbReference type="EMBL" id="JALJOS010000097">
    <property type="protein sequence ID" value="KAK9816023.1"/>
    <property type="molecule type" value="Genomic_DNA"/>
</dbReference>
<accession>A0AAW1Q5X1</accession>
<dbReference type="Proteomes" id="UP001438707">
    <property type="component" value="Unassembled WGS sequence"/>
</dbReference>
<organism evidence="1 2">
    <name type="scientific">Apatococcus lobatus</name>
    <dbReference type="NCBI Taxonomy" id="904363"/>
    <lineage>
        <taxon>Eukaryota</taxon>
        <taxon>Viridiplantae</taxon>
        <taxon>Chlorophyta</taxon>
        <taxon>core chlorophytes</taxon>
        <taxon>Trebouxiophyceae</taxon>
        <taxon>Chlorellales</taxon>
        <taxon>Chlorellaceae</taxon>
        <taxon>Apatococcus</taxon>
    </lineage>
</organism>
<evidence type="ECO:0000313" key="2">
    <source>
        <dbReference type="Proteomes" id="UP001438707"/>
    </source>
</evidence>
<dbReference type="AlphaFoldDB" id="A0AAW1Q5X1"/>
<proteinExistence type="predicted"/>
<comment type="caution">
    <text evidence="1">The sequence shown here is derived from an EMBL/GenBank/DDBJ whole genome shotgun (WGS) entry which is preliminary data.</text>
</comment>
<evidence type="ECO:0000313" key="1">
    <source>
        <dbReference type="EMBL" id="KAK9816023.1"/>
    </source>
</evidence>
<sequence>MALLRLGRLSRTWLVSSQASNAVRDGLPSWSLPPSVSNFAGSGQLRGYPCCAGLDKPPLPKCREMLSRNRRLIDGETVHHSPDVWAAQTLHHHQCNCWRKITIRYPKGEVDAFISIADAIEDEHEEVKVDGEEVDASSFEVILEDGQTLWSSARGQTPSNLEVLSSLQNFQTAAA</sequence>
<protein>
    <submittedName>
        <fullName evidence="1">Uncharacterized protein</fullName>
    </submittedName>
</protein>